<evidence type="ECO:0000256" key="1">
    <source>
        <dbReference type="ARBA" id="ARBA00004651"/>
    </source>
</evidence>
<evidence type="ECO:0000256" key="6">
    <source>
        <dbReference type="ARBA" id="ARBA00023136"/>
    </source>
</evidence>
<feature type="transmembrane region" description="Helical" evidence="7">
    <location>
        <begin position="353"/>
        <end position="377"/>
    </location>
</feature>
<feature type="transmembrane region" description="Helical" evidence="7">
    <location>
        <begin position="152"/>
        <end position="169"/>
    </location>
</feature>
<evidence type="ECO:0000256" key="5">
    <source>
        <dbReference type="ARBA" id="ARBA00022989"/>
    </source>
</evidence>
<feature type="transmembrane region" description="Helical" evidence="7">
    <location>
        <begin position="87"/>
        <end position="106"/>
    </location>
</feature>
<dbReference type="Proteomes" id="UP001501321">
    <property type="component" value="Unassembled WGS sequence"/>
</dbReference>
<dbReference type="RefSeq" id="WP_345012111.1">
    <property type="nucleotide sequence ID" value="NZ_BAABFC010000012.1"/>
</dbReference>
<feature type="transmembrane region" description="Helical" evidence="7">
    <location>
        <begin position="12"/>
        <end position="32"/>
    </location>
</feature>
<evidence type="ECO:0000256" key="2">
    <source>
        <dbReference type="ARBA" id="ARBA00022448"/>
    </source>
</evidence>
<proteinExistence type="predicted"/>
<keyword evidence="6 7" id="KW-0472">Membrane</keyword>
<feature type="transmembrane region" description="Helical" evidence="7">
    <location>
        <begin position="189"/>
        <end position="212"/>
    </location>
</feature>
<feature type="transmembrane region" description="Helical" evidence="7">
    <location>
        <begin position="118"/>
        <end position="140"/>
    </location>
</feature>
<keyword evidence="9" id="KW-1185">Reference proteome</keyword>
<gene>
    <name evidence="8" type="ORF">GCM10023095_17400</name>
</gene>
<feature type="transmembrane region" description="Helical" evidence="7">
    <location>
        <begin position="432"/>
        <end position="450"/>
    </location>
</feature>
<dbReference type="PANTHER" id="PTHR42770">
    <property type="entry name" value="AMINO ACID TRANSPORTER-RELATED"/>
    <property type="match status" value="1"/>
</dbReference>
<organism evidence="8 9">
    <name type="scientific">Pseudaeromonas paramecii</name>
    <dbReference type="NCBI Taxonomy" id="2138166"/>
    <lineage>
        <taxon>Bacteria</taxon>
        <taxon>Pseudomonadati</taxon>
        <taxon>Pseudomonadota</taxon>
        <taxon>Gammaproteobacteria</taxon>
        <taxon>Aeromonadales</taxon>
        <taxon>Aeromonadaceae</taxon>
        <taxon>Pseudaeromonas</taxon>
    </lineage>
</organism>
<sequence>MSQSRNTIGLGGQILFILCAVLIIDTLTAAAALGPSVIGWWGLTLLAFVVPYALIATELGTAYPADGGLYDWVKRAFGDKMAARTSWLYWINVGLWMPAVYILFAGMASELFDLELSLAAQVGLCILLTWLTVWFCNVAVDIGVGISKVGALLKMVVILALGIAGFLYAKEHGMANELTWQSMLPSFEGGVGFLPAIIYNLLGLELVACLGRDLKDPVRSMPKAMLLASLAIALLYVFGTLGILAALPVDQVGLVAGLTDALKILFAALPYGQFWVMGLGILGLLTLISNMVSWTMGSSRAAAESAQAGELPALLGYRHRRLGTPVGANCLTGLVSTAVILCYGLLASSNDELFWTVFAFSSTVFLLPYLLMFAAFLRLRLKDARHPRPFPLPASRPLAWLLTGCSLSFILGALLLFIFPQLAEGIIDWQESGPLLLGLGLTLLLGEALIHRRLGRTAQPELARHTAG</sequence>
<comment type="caution">
    <text evidence="8">The sequence shown here is derived from an EMBL/GenBank/DDBJ whole genome shotgun (WGS) entry which is preliminary data.</text>
</comment>
<dbReference type="Pfam" id="PF13520">
    <property type="entry name" value="AA_permease_2"/>
    <property type="match status" value="1"/>
</dbReference>
<dbReference type="InterPro" id="IPR002293">
    <property type="entry name" value="AA/rel_permease1"/>
</dbReference>
<feature type="transmembrane region" description="Helical" evidence="7">
    <location>
        <begin position="264"/>
        <end position="288"/>
    </location>
</feature>
<evidence type="ECO:0000256" key="7">
    <source>
        <dbReference type="SAM" id="Phobius"/>
    </source>
</evidence>
<keyword evidence="3" id="KW-1003">Cell membrane</keyword>
<keyword evidence="4 7" id="KW-0812">Transmembrane</keyword>
<evidence type="ECO:0000256" key="3">
    <source>
        <dbReference type="ARBA" id="ARBA00022475"/>
    </source>
</evidence>
<dbReference type="EMBL" id="BAABFC010000012">
    <property type="protein sequence ID" value="GAA4498631.1"/>
    <property type="molecule type" value="Genomic_DNA"/>
</dbReference>
<dbReference type="Gene3D" id="1.20.1740.10">
    <property type="entry name" value="Amino acid/polyamine transporter I"/>
    <property type="match status" value="1"/>
</dbReference>
<reference evidence="9" key="1">
    <citation type="journal article" date="2019" name="Int. J. Syst. Evol. Microbiol.">
        <title>The Global Catalogue of Microorganisms (GCM) 10K type strain sequencing project: providing services to taxonomists for standard genome sequencing and annotation.</title>
        <authorList>
            <consortium name="The Broad Institute Genomics Platform"/>
            <consortium name="The Broad Institute Genome Sequencing Center for Infectious Disease"/>
            <person name="Wu L."/>
            <person name="Ma J."/>
        </authorList>
    </citation>
    <scope>NUCLEOTIDE SEQUENCE [LARGE SCALE GENOMIC DNA]</scope>
    <source>
        <strain evidence="9">JCM 32226</strain>
    </source>
</reference>
<keyword evidence="2" id="KW-0813">Transport</keyword>
<evidence type="ECO:0000256" key="4">
    <source>
        <dbReference type="ARBA" id="ARBA00022692"/>
    </source>
</evidence>
<protein>
    <submittedName>
        <fullName evidence="8">APC family permease</fullName>
    </submittedName>
</protein>
<feature type="transmembrane region" description="Helical" evidence="7">
    <location>
        <begin position="38"/>
        <end position="55"/>
    </location>
</feature>
<dbReference type="InterPro" id="IPR050367">
    <property type="entry name" value="APC_superfamily"/>
</dbReference>
<feature type="transmembrane region" description="Helical" evidence="7">
    <location>
        <begin position="326"/>
        <end position="347"/>
    </location>
</feature>
<evidence type="ECO:0000313" key="8">
    <source>
        <dbReference type="EMBL" id="GAA4498631.1"/>
    </source>
</evidence>
<name>A0ABP8Q7W1_9GAMM</name>
<evidence type="ECO:0000313" key="9">
    <source>
        <dbReference type="Proteomes" id="UP001501321"/>
    </source>
</evidence>
<feature type="transmembrane region" description="Helical" evidence="7">
    <location>
        <begin position="398"/>
        <end position="420"/>
    </location>
</feature>
<accession>A0ABP8Q7W1</accession>
<dbReference type="PANTHER" id="PTHR42770:SF15">
    <property type="entry name" value="GLUTAMATE_GAMMA-AMINOBUTYRATE ANTIPORTER-RELATED"/>
    <property type="match status" value="1"/>
</dbReference>
<feature type="transmembrane region" description="Helical" evidence="7">
    <location>
        <begin position="224"/>
        <end position="244"/>
    </location>
</feature>
<keyword evidence="5 7" id="KW-1133">Transmembrane helix</keyword>
<comment type="subcellular location">
    <subcellularLocation>
        <location evidence="1">Cell membrane</location>
        <topology evidence="1">Multi-pass membrane protein</topology>
    </subcellularLocation>
</comment>
<dbReference type="PIRSF" id="PIRSF006060">
    <property type="entry name" value="AA_transporter"/>
    <property type="match status" value="1"/>
</dbReference>